<protein>
    <submittedName>
        <fullName evidence="1">Sulfur carrier protein DsrE2</fullName>
    </submittedName>
</protein>
<reference evidence="1" key="1">
    <citation type="submission" date="2019-08" db="EMBL/GenBank/DDBJ databases">
        <authorList>
            <person name="Kucharzyk K."/>
            <person name="Murdoch R.W."/>
            <person name="Higgins S."/>
            <person name="Loffler F."/>
        </authorList>
    </citation>
    <scope>NUCLEOTIDE SEQUENCE</scope>
</reference>
<dbReference type="InterPro" id="IPR027396">
    <property type="entry name" value="DsrEFH-like"/>
</dbReference>
<dbReference type="InterPro" id="IPR032836">
    <property type="entry name" value="DsrE2-like"/>
</dbReference>
<dbReference type="SUPFAM" id="SSF75169">
    <property type="entry name" value="DsrEFH-like"/>
    <property type="match status" value="1"/>
</dbReference>
<comment type="caution">
    <text evidence="1">The sequence shown here is derived from an EMBL/GenBank/DDBJ whole genome shotgun (WGS) entry which is preliminary data.</text>
</comment>
<organism evidence="1">
    <name type="scientific">bioreactor metagenome</name>
    <dbReference type="NCBI Taxonomy" id="1076179"/>
    <lineage>
        <taxon>unclassified sequences</taxon>
        <taxon>metagenomes</taxon>
        <taxon>ecological metagenomes</taxon>
    </lineage>
</organism>
<dbReference type="PANTHER" id="PTHR34655:SF2">
    <property type="entry name" value="PEROXIREDOXIN FAMILY PROTEIN"/>
    <property type="match status" value="1"/>
</dbReference>
<dbReference type="Pfam" id="PF13686">
    <property type="entry name" value="DrsE_2"/>
    <property type="match status" value="1"/>
</dbReference>
<evidence type="ECO:0000313" key="1">
    <source>
        <dbReference type="EMBL" id="MPM73331.1"/>
    </source>
</evidence>
<dbReference type="Gene3D" id="3.40.1260.10">
    <property type="entry name" value="DsrEFH-like"/>
    <property type="match status" value="1"/>
</dbReference>
<sequence length="167" mass="18244">MSQKENQIIETPQGKTIIVFSGDLDKVLASFIIANGAASMGRPVTMFFTFWGLNALRKSNGPSVKKPFMDRMFGAMMPKGSKKLKLSKMNMAGMGTAMMKKVMNDKNVDSLETLMQHGLKNGIRLVACTMSMDIMGITKDELIDGVEFAGVASYLGDAEESNVNLFI</sequence>
<dbReference type="PANTHER" id="PTHR34655">
    <property type="entry name" value="CONSERVED WITHIN P. AEROPHILUM"/>
    <property type="match status" value="1"/>
</dbReference>
<gene>
    <name evidence="1" type="primary">dsrE2_3</name>
    <name evidence="1" type="ORF">SDC9_120311</name>
</gene>
<dbReference type="EMBL" id="VSSQ01025288">
    <property type="protein sequence ID" value="MPM73331.1"/>
    <property type="molecule type" value="Genomic_DNA"/>
</dbReference>
<dbReference type="AlphaFoldDB" id="A0A645C828"/>
<name>A0A645C828_9ZZZZ</name>
<proteinExistence type="predicted"/>
<accession>A0A645C828</accession>